<evidence type="ECO:0000313" key="2">
    <source>
        <dbReference type="EMBL" id="STO23514.1"/>
    </source>
</evidence>
<protein>
    <submittedName>
        <fullName evidence="2">Uncharacterized protein</fullName>
    </submittedName>
</protein>
<gene>
    <name evidence="2" type="ORF">NCTC11401_00313</name>
    <name evidence="1" type="ORF">SAMN05421777_11845</name>
</gene>
<sequence length="50" mass="6172">MFILHNKYYPACYMAQEKLKVLQQAKMDEERFMRELFAFLQNRRASILEQ</sequence>
<dbReference type="STRING" id="464.Lgor_2292"/>
<accession>A0A377GG23</accession>
<proteinExistence type="predicted"/>
<reference evidence="1 3" key="1">
    <citation type="submission" date="2017-01" db="EMBL/GenBank/DDBJ databases">
        <authorList>
            <person name="Varghese N."/>
            <person name="Submissions S."/>
        </authorList>
    </citation>
    <scope>NUCLEOTIDE SEQUENCE [LARGE SCALE GENOMIC DNA]</scope>
    <source>
        <strain evidence="1 3">ATCC 33342</strain>
    </source>
</reference>
<dbReference type="EMBL" id="UGGV01000001">
    <property type="protein sequence ID" value="STO23514.1"/>
    <property type="molecule type" value="Genomic_DNA"/>
</dbReference>
<dbReference type="AlphaFoldDB" id="A0A377GG23"/>
<dbReference type="Proteomes" id="UP000186808">
    <property type="component" value="Unassembled WGS sequence"/>
</dbReference>
<evidence type="ECO:0000313" key="3">
    <source>
        <dbReference type="Proteomes" id="UP000186808"/>
    </source>
</evidence>
<dbReference type="Proteomes" id="UP000254374">
    <property type="component" value="Unassembled WGS sequence"/>
</dbReference>
<organism evidence="2 4">
    <name type="scientific">Fluoribacter gormanii</name>
    <dbReference type="NCBI Taxonomy" id="464"/>
    <lineage>
        <taxon>Bacteria</taxon>
        <taxon>Pseudomonadati</taxon>
        <taxon>Pseudomonadota</taxon>
        <taxon>Gammaproteobacteria</taxon>
        <taxon>Legionellales</taxon>
        <taxon>Legionellaceae</taxon>
        <taxon>Fluoribacter</taxon>
    </lineage>
</organism>
<reference evidence="2 4" key="2">
    <citation type="submission" date="2018-06" db="EMBL/GenBank/DDBJ databases">
        <authorList>
            <consortium name="Pathogen Informatics"/>
            <person name="Doyle S."/>
        </authorList>
    </citation>
    <scope>NUCLEOTIDE SEQUENCE [LARGE SCALE GENOMIC DNA]</scope>
    <source>
        <strain evidence="2 4">NCTC11401</strain>
    </source>
</reference>
<name>A0A377GG23_9GAMM</name>
<keyword evidence="3" id="KW-1185">Reference proteome</keyword>
<dbReference type="RefSeq" id="WP_154668520.1">
    <property type="nucleotide sequence ID" value="NZ_CAAAIX010000017.1"/>
</dbReference>
<evidence type="ECO:0000313" key="4">
    <source>
        <dbReference type="Proteomes" id="UP000254374"/>
    </source>
</evidence>
<evidence type="ECO:0000313" key="1">
    <source>
        <dbReference type="EMBL" id="SIR65700.1"/>
    </source>
</evidence>
<dbReference type="EMBL" id="FTNL01000018">
    <property type="protein sequence ID" value="SIR65700.1"/>
    <property type="molecule type" value="Genomic_DNA"/>
</dbReference>